<dbReference type="EMBL" id="JTAI01000039">
    <property type="protein sequence ID" value="PPS95138.1"/>
    <property type="molecule type" value="Genomic_DNA"/>
</dbReference>
<sequence length="167" mass="18687">MLGRLTIEIFLSIIILFISCSTQLELDIMKEIGTNNKDFFQKEISPVAISRIIAIKDQLRVFSGSNTDTSIREGNFISTIMANNLKEYIGLDHKVMSGSNRGAFVIYDTNDYPFACNCNSAQYQNWKNASEDQNIKVECTNTINTGIFNSNDIDYCDPTNIAASQSV</sequence>
<dbReference type="VEuPathDB" id="CryptoDB:GY17_00002198"/>
<dbReference type="VEuPathDB" id="CryptoDB:Chro.20260"/>
<name>A0A0S4TBN2_CRYHO</name>
<evidence type="ECO:0000313" key="4">
    <source>
        <dbReference type="Proteomes" id="UP001429100"/>
    </source>
</evidence>
<dbReference type="VEuPathDB" id="CryptoDB:ChTU502y2012_366g0125"/>
<proteinExistence type="predicted"/>
<reference evidence="3 4" key="3">
    <citation type="submission" date="2017-10" db="EMBL/GenBank/DDBJ databases">
        <title>Consistent, comparative and evidence-based genome annotation and re-annotation for the closely-related species, Cryptosporidium parvum, C. hominis and C. tyzzeri.</title>
        <authorList>
            <person name="Baptista R.P."/>
            <person name="Li Y."/>
            <person name="Sateriale A."/>
            <person name="Striepen B."/>
            <person name="Kissinger J.C."/>
        </authorList>
    </citation>
    <scope>NUCLEOTIDE SEQUENCE [LARGE SCALE GENOMIC DNA]</scope>
    <source>
        <strain evidence="3">30976</strain>
    </source>
</reference>
<feature type="signal peptide" evidence="1">
    <location>
        <begin position="1"/>
        <end position="23"/>
    </location>
</feature>
<dbReference type="Proteomes" id="UP001429100">
    <property type="component" value="Unassembled WGS sequence"/>
</dbReference>
<evidence type="ECO:0000256" key="1">
    <source>
        <dbReference type="SAM" id="SignalP"/>
    </source>
</evidence>
<organism evidence="2">
    <name type="scientific">Cryptosporidium hominis</name>
    <dbReference type="NCBI Taxonomy" id="237895"/>
    <lineage>
        <taxon>Eukaryota</taxon>
        <taxon>Sar</taxon>
        <taxon>Alveolata</taxon>
        <taxon>Apicomplexa</taxon>
        <taxon>Conoidasida</taxon>
        <taxon>Coccidia</taxon>
        <taxon>Eucoccidiorida</taxon>
        <taxon>Eimeriorina</taxon>
        <taxon>Cryptosporidiidae</taxon>
        <taxon>Cryptosporidium</taxon>
    </lineage>
</organism>
<dbReference type="EMBL" id="LN877948">
    <property type="protein sequence ID" value="CUV04601.1"/>
    <property type="molecule type" value="Genomic_DNA"/>
</dbReference>
<protein>
    <submittedName>
        <fullName evidence="2">Uncharacterized protein</fullName>
    </submittedName>
</protein>
<keyword evidence="4" id="KW-1185">Reference proteome</keyword>
<accession>A0A0S4TBN2</accession>
<dbReference type="PROSITE" id="PS51257">
    <property type="entry name" value="PROKAR_LIPOPROTEIN"/>
    <property type="match status" value="1"/>
</dbReference>
<dbReference type="AlphaFoldDB" id="A0A0S4TBN2"/>
<gene>
    <name evidence="2" type="ORF">CHUDEA2_2450</name>
    <name evidence="3" type="ORF">GY17_00002198</name>
</gene>
<reference evidence="3 4" key="1">
    <citation type="submission" date="2014-11" db="EMBL/GenBank/DDBJ databases">
        <title>Comparative genomic analysis of Cryptosporidium hominis reveals occurrence of genetic recombination in virulent subtypes.</title>
        <authorList>
            <person name="Guo Y."/>
            <person name="Tang K."/>
            <person name="Frace M."/>
            <person name="Li N."/>
            <person name="Roellig D.M."/>
            <person name="Sammons S."/>
            <person name="Knipe K."/>
            <person name="Rowe L."/>
            <person name="Feng Y."/>
            <person name="Xiao L."/>
        </authorList>
    </citation>
    <scope>NUCLEOTIDE SEQUENCE [LARGE SCALE GENOMIC DNA]</scope>
    <source>
        <strain evidence="3">30976</strain>
    </source>
</reference>
<feature type="chain" id="PRO_5006627526" evidence="1">
    <location>
        <begin position="24"/>
        <end position="167"/>
    </location>
</feature>
<dbReference type="OrthoDB" id="342233at2759"/>
<reference evidence="2" key="2">
    <citation type="submission" date="2015-08" db="EMBL/GenBank/DDBJ databases">
        <authorList>
            <person name="Babu N.S."/>
            <person name="Beckwith C.J."/>
            <person name="Beseler K.G."/>
            <person name="Brison A."/>
            <person name="Carone J.V."/>
            <person name="Caskin T.P."/>
            <person name="Diamond M."/>
            <person name="Durham M.E."/>
            <person name="Foxe J.M."/>
            <person name="Go M."/>
            <person name="Henderson B.A."/>
            <person name="Jones I.B."/>
            <person name="McGettigan J.A."/>
            <person name="Micheletti S.J."/>
            <person name="Nasrallah M.E."/>
            <person name="Ortiz D."/>
            <person name="Piller C.R."/>
            <person name="Privatt S.R."/>
            <person name="Schneider S.L."/>
            <person name="Sharp S."/>
            <person name="Smith T.C."/>
            <person name="Stanton J.D."/>
            <person name="Ullery H.E."/>
            <person name="Wilson R.J."/>
            <person name="Serrano M.G."/>
            <person name="Buck G."/>
            <person name="Lee V."/>
            <person name="Wang Y."/>
            <person name="Carvalho R."/>
            <person name="Voegtly L."/>
            <person name="Shi R."/>
            <person name="Duckworth R."/>
            <person name="Johnson A."/>
            <person name="Loviza R."/>
            <person name="Walstead R."/>
            <person name="Shah Z."/>
            <person name="Kiflezghi M."/>
            <person name="Wade K."/>
            <person name="Ball S.L."/>
            <person name="Bradley K.W."/>
            <person name="Asai D.J."/>
            <person name="Bowman C.A."/>
            <person name="Russell D.A."/>
            <person name="Pope W.H."/>
            <person name="Jacobs-Sera D."/>
            <person name="Hendrix R.W."/>
            <person name="Hatfull G.F."/>
        </authorList>
    </citation>
    <scope>NUCLEOTIDE SEQUENCE [LARGE SCALE GENOMIC DNA]</scope>
</reference>
<dbReference type="Proteomes" id="UP000199752">
    <property type="component" value="Chromosome 2"/>
</dbReference>
<keyword evidence="1" id="KW-0732">Signal</keyword>
<dbReference type="VEuPathDB" id="CryptoDB:CHUDEA2_2450"/>
<evidence type="ECO:0000313" key="3">
    <source>
        <dbReference type="EMBL" id="PPS95138.1"/>
    </source>
</evidence>
<evidence type="ECO:0000313" key="2">
    <source>
        <dbReference type="EMBL" id="CUV04601.1"/>
    </source>
</evidence>